<evidence type="ECO:0000256" key="1">
    <source>
        <dbReference type="SAM" id="MobiDB-lite"/>
    </source>
</evidence>
<accession>A0A7X6CY65</accession>
<organism evidence="2 3">
    <name type="scientific">Streptomyces lonarensis</name>
    <dbReference type="NCBI Taxonomy" id="700599"/>
    <lineage>
        <taxon>Bacteria</taxon>
        <taxon>Bacillati</taxon>
        <taxon>Actinomycetota</taxon>
        <taxon>Actinomycetes</taxon>
        <taxon>Kitasatosporales</taxon>
        <taxon>Streptomycetaceae</taxon>
        <taxon>Streptomyces</taxon>
    </lineage>
</organism>
<dbReference type="InterPro" id="IPR032724">
    <property type="entry name" value="SCP1.201-like"/>
</dbReference>
<protein>
    <submittedName>
        <fullName evidence="2">Uncharacterized protein</fullName>
    </submittedName>
</protein>
<dbReference type="RefSeq" id="WP_167967884.1">
    <property type="nucleotide sequence ID" value="NZ_BHZG01000001.1"/>
</dbReference>
<feature type="region of interest" description="Disordered" evidence="1">
    <location>
        <begin position="33"/>
        <end position="56"/>
    </location>
</feature>
<name>A0A7X6CY65_9ACTN</name>
<feature type="compositionally biased region" description="Polar residues" evidence="1">
    <location>
        <begin position="33"/>
        <end position="50"/>
    </location>
</feature>
<evidence type="ECO:0000313" key="3">
    <source>
        <dbReference type="Proteomes" id="UP000578686"/>
    </source>
</evidence>
<dbReference type="Pfam" id="PF14428">
    <property type="entry name" value="DddA-like"/>
    <property type="match status" value="1"/>
</dbReference>
<gene>
    <name evidence="2" type="ORF">HCN56_03025</name>
</gene>
<keyword evidence="3" id="KW-1185">Reference proteome</keyword>
<evidence type="ECO:0000313" key="2">
    <source>
        <dbReference type="EMBL" id="NJQ04579.1"/>
    </source>
</evidence>
<proteinExistence type="predicted"/>
<reference evidence="2 3" key="1">
    <citation type="submission" date="2020-03" db="EMBL/GenBank/DDBJ databases">
        <title>Draft genome of Streptomyces sp. ventii, isolated from the Axial Seamount in the Pacific Ocean, and resequencing of the two type strains Streptomyces lonarensis strain NCL 716 and Streptomyces bohaiensis strain 11A07.</title>
        <authorList>
            <person name="Loughran R.M."/>
            <person name="Pfannmuller K.M."/>
            <person name="Wasson B.J."/>
            <person name="Deadmond M.C."/>
            <person name="Paddock B.E."/>
            <person name="Koyack M.J."/>
            <person name="Gallegos D.A."/>
            <person name="Mitchell E.A."/>
            <person name="Ushijima B."/>
            <person name="Saw J.H."/>
            <person name="Mcphail K.L."/>
            <person name="Videau P."/>
        </authorList>
    </citation>
    <scope>NUCLEOTIDE SEQUENCE [LARGE SCALE GENOMIC DNA]</scope>
    <source>
        <strain evidence="2 3">NCL716</strain>
    </source>
</reference>
<comment type="caution">
    <text evidence="2">The sequence shown here is derived from an EMBL/GenBank/DDBJ whole genome shotgun (WGS) entry which is preliminary data.</text>
</comment>
<dbReference type="EMBL" id="JAAVJD010000010">
    <property type="protein sequence ID" value="NJQ04579.1"/>
    <property type="molecule type" value="Genomic_DNA"/>
</dbReference>
<dbReference type="AlphaFoldDB" id="A0A7X6CY65"/>
<sequence length="56" mass="5838">METEVGWLIRQAGVTLLDVLINHSGGPCTGRVSCSSAVPTTLPQGSSTTVWPRGRG</sequence>
<dbReference type="Proteomes" id="UP000578686">
    <property type="component" value="Unassembled WGS sequence"/>
</dbReference>